<organism evidence="7 8">
    <name type="scientific">Methanosarcina lacustris Z-7289</name>
    <dbReference type="NCBI Taxonomy" id="1434111"/>
    <lineage>
        <taxon>Archaea</taxon>
        <taxon>Methanobacteriati</taxon>
        <taxon>Methanobacteriota</taxon>
        <taxon>Stenosarchaea group</taxon>
        <taxon>Methanomicrobia</taxon>
        <taxon>Methanosarcinales</taxon>
        <taxon>Methanosarcinaceae</taxon>
        <taxon>Methanosarcina</taxon>
    </lineage>
</organism>
<reference evidence="7 8" key="1">
    <citation type="submission" date="2014-07" db="EMBL/GenBank/DDBJ databases">
        <title>Methanogenic archaea and the global carbon cycle.</title>
        <authorList>
            <person name="Henriksen J.R."/>
            <person name="Luke J."/>
            <person name="Reinhart S."/>
            <person name="Benedict M.N."/>
            <person name="Youngblut N.D."/>
            <person name="Metcalf M.E."/>
            <person name="Whitaker R.J."/>
            <person name="Metcalf W.W."/>
        </authorList>
    </citation>
    <scope>NUCLEOTIDE SEQUENCE [LARGE SCALE GENOMIC DNA]</scope>
    <source>
        <strain evidence="7 8">Z-7289</strain>
    </source>
</reference>
<accession>A0A0E3S0G0</accession>
<sequence>MNVLGLIGSPREHGNTATLVNAILEGAAEKGAETKVYQLSKMDLKPCRGCMSCRSEGKCVIDDDMQELYKELLSADALVIGSPIYMWEVTTHTKTFIDRLIALTCWQPCAKPEFVSPLKGTTKIVLAYTYGSPNPNNFNQYFKYMEGLFSYLGFHVQGSIWASGTVNPDDISHQFEVLENAKEIGKKL</sequence>
<keyword evidence="3" id="KW-0285">Flavoprotein</keyword>
<dbReference type="KEGG" id="mls:MSLAZ_0170"/>
<dbReference type="InterPro" id="IPR051796">
    <property type="entry name" value="ISF_SsuE-like"/>
</dbReference>
<evidence type="ECO:0000313" key="7">
    <source>
        <dbReference type="EMBL" id="AKB73431.1"/>
    </source>
</evidence>
<evidence type="ECO:0000256" key="3">
    <source>
        <dbReference type="ARBA" id="ARBA00022630"/>
    </source>
</evidence>
<dbReference type="Gene3D" id="3.40.50.360">
    <property type="match status" value="1"/>
</dbReference>
<keyword evidence="4" id="KW-0288">FMN</keyword>
<comment type="cofactor">
    <cofactor evidence="2">
        <name>[4Fe-4S] cluster</name>
        <dbReference type="ChEBI" id="CHEBI:49883"/>
    </cofactor>
</comment>
<dbReference type="Pfam" id="PF03358">
    <property type="entry name" value="FMN_red"/>
    <property type="match status" value="1"/>
</dbReference>
<keyword evidence="8" id="KW-1185">Reference proteome</keyword>
<evidence type="ECO:0000256" key="5">
    <source>
        <dbReference type="ARBA" id="ARBA00038292"/>
    </source>
</evidence>
<dbReference type="EMBL" id="CP009515">
    <property type="protein sequence ID" value="AKB73431.1"/>
    <property type="molecule type" value="Genomic_DNA"/>
</dbReference>
<comment type="similarity">
    <text evidence="5">Belongs to the SsuE family. Isf subfamily.</text>
</comment>
<dbReference type="GeneID" id="24804842"/>
<evidence type="ECO:0000256" key="1">
    <source>
        <dbReference type="ARBA" id="ARBA00001917"/>
    </source>
</evidence>
<gene>
    <name evidence="7" type="ORF">MSLAZ_0170</name>
</gene>
<comment type="cofactor">
    <cofactor evidence="1">
        <name>FMN</name>
        <dbReference type="ChEBI" id="CHEBI:58210"/>
    </cofactor>
</comment>
<evidence type="ECO:0000256" key="4">
    <source>
        <dbReference type="ARBA" id="ARBA00022643"/>
    </source>
</evidence>
<dbReference type="Proteomes" id="UP000033072">
    <property type="component" value="Chromosome"/>
</dbReference>
<evidence type="ECO:0000259" key="6">
    <source>
        <dbReference type="Pfam" id="PF03358"/>
    </source>
</evidence>
<dbReference type="PANTHER" id="PTHR43278:SF2">
    <property type="entry name" value="IRON-SULFUR FLAVOPROTEIN"/>
    <property type="match status" value="1"/>
</dbReference>
<dbReference type="SUPFAM" id="SSF52218">
    <property type="entry name" value="Flavoproteins"/>
    <property type="match status" value="1"/>
</dbReference>
<evidence type="ECO:0000256" key="2">
    <source>
        <dbReference type="ARBA" id="ARBA00001966"/>
    </source>
</evidence>
<feature type="domain" description="NADPH-dependent FMN reductase-like" evidence="6">
    <location>
        <begin position="1"/>
        <end position="120"/>
    </location>
</feature>
<dbReference type="PATRIC" id="fig|1434111.4.peg.208"/>
<dbReference type="PANTHER" id="PTHR43278">
    <property type="entry name" value="NAD(P)H-DEPENDENT FMN-CONTAINING OXIDOREDUCTASE YWQN-RELATED"/>
    <property type="match status" value="1"/>
</dbReference>
<proteinExistence type="inferred from homology"/>
<dbReference type="InterPro" id="IPR005025">
    <property type="entry name" value="FMN_Rdtase-like_dom"/>
</dbReference>
<dbReference type="InterPro" id="IPR029039">
    <property type="entry name" value="Flavoprotein-like_sf"/>
</dbReference>
<dbReference type="RefSeq" id="WP_048124237.1">
    <property type="nucleotide sequence ID" value="NZ_CP009515.1"/>
</dbReference>
<dbReference type="OrthoDB" id="9059at2157"/>
<dbReference type="HOGENOM" id="CLU_050993_4_2_2"/>
<evidence type="ECO:0000313" key="8">
    <source>
        <dbReference type="Proteomes" id="UP000033072"/>
    </source>
</evidence>
<protein>
    <submittedName>
        <fullName evidence="7">Iron-sulfur flavoprotein</fullName>
    </submittedName>
</protein>
<dbReference type="AlphaFoldDB" id="A0A0E3S0G0"/>
<name>A0A0E3S0G0_9EURY</name>
<dbReference type="GO" id="GO:0016491">
    <property type="term" value="F:oxidoreductase activity"/>
    <property type="evidence" value="ECO:0007669"/>
    <property type="project" value="InterPro"/>
</dbReference>
<dbReference type="STRING" id="1434111.MSLAZ_0170"/>